<dbReference type="SMART" id="SM00530">
    <property type="entry name" value="HTH_XRE"/>
    <property type="match status" value="1"/>
</dbReference>
<accession>A0A7R7EIQ1</accession>
<dbReference type="PROSITE" id="PS50943">
    <property type="entry name" value="HTH_CROC1"/>
    <property type="match status" value="1"/>
</dbReference>
<evidence type="ECO:0000259" key="1">
    <source>
        <dbReference type="PROSITE" id="PS50943"/>
    </source>
</evidence>
<dbReference type="Pfam" id="PF01381">
    <property type="entry name" value="HTH_3"/>
    <property type="match status" value="1"/>
</dbReference>
<dbReference type="Gene3D" id="1.10.260.40">
    <property type="entry name" value="lambda repressor-like DNA-binding domains"/>
    <property type="match status" value="1"/>
</dbReference>
<gene>
    <name evidence="2" type="ORF">bsdtb5_08860</name>
</gene>
<proteinExistence type="predicted"/>
<dbReference type="Proteomes" id="UP000595897">
    <property type="component" value="Chromosome"/>
</dbReference>
<dbReference type="CDD" id="cd00093">
    <property type="entry name" value="HTH_XRE"/>
    <property type="match status" value="1"/>
</dbReference>
<dbReference type="InterPro" id="IPR010982">
    <property type="entry name" value="Lambda_DNA-bd_dom_sf"/>
</dbReference>
<evidence type="ECO:0000313" key="2">
    <source>
        <dbReference type="EMBL" id="BCN29591.1"/>
    </source>
</evidence>
<dbReference type="KEGG" id="ahb:bsdtb5_08860"/>
<dbReference type="GO" id="GO:0003677">
    <property type="term" value="F:DNA binding"/>
    <property type="evidence" value="ECO:0007669"/>
    <property type="project" value="InterPro"/>
</dbReference>
<feature type="domain" description="HTH cro/C1-type" evidence="1">
    <location>
        <begin position="5"/>
        <end position="59"/>
    </location>
</feature>
<keyword evidence="3" id="KW-1185">Reference proteome</keyword>
<dbReference type="AlphaFoldDB" id="A0A7R7EIQ1"/>
<protein>
    <recommendedName>
        <fullName evidence="1">HTH cro/C1-type domain-containing protein</fullName>
    </recommendedName>
</protein>
<dbReference type="SUPFAM" id="SSF47413">
    <property type="entry name" value="lambda repressor-like DNA-binding domains"/>
    <property type="match status" value="1"/>
</dbReference>
<organism evidence="2 3">
    <name type="scientific">Anaeromicropila herbilytica</name>
    <dbReference type="NCBI Taxonomy" id="2785025"/>
    <lineage>
        <taxon>Bacteria</taxon>
        <taxon>Bacillati</taxon>
        <taxon>Bacillota</taxon>
        <taxon>Clostridia</taxon>
        <taxon>Lachnospirales</taxon>
        <taxon>Lachnospiraceae</taxon>
        <taxon>Anaeromicropila</taxon>
    </lineage>
</organism>
<dbReference type="InterPro" id="IPR001387">
    <property type="entry name" value="Cro/C1-type_HTH"/>
</dbReference>
<reference evidence="2 3" key="1">
    <citation type="submission" date="2020-11" db="EMBL/GenBank/DDBJ databases">
        <title>Draft genome sequencing of a Lachnospiraceae strain isolated from anoxic soil subjected to BSD treatment.</title>
        <authorList>
            <person name="Uek A."/>
            <person name="Tonouchi A."/>
        </authorList>
    </citation>
    <scope>NUCLEOTIDE SEQUENCE [LARGE SCALE GENOMIC DNA]</scope>
    <source>
        <strain evidence="2 3">TB5</strain>
    </source>
</reference>
<evidence type="ECO:0000313" key="3">
    <source>
        <dbReference type="Proteomes" id="UP000595897"/>
    </source>
</evidence>
<dbReference type="RefSeq" id="WP_271714860.1">
    <property type="nucleotide sequence ID" value="NZ_AP024169.1"/>
</dbReference>
<dbReference type="EMBL" id="AP024169">
    <property type="protein sequence ID" value="BCN29591.1"/>
    <property type="molecule type" value="Genomic_DNA"/>
</dbReference>
<name>A0A7R7EIQ1_9FIRM</name>
<sequence>MNTRLKAIRKELKMSQDQFGARLGVTGAGISKLESGQRNLTDQMILLICKEFNINDTWLRNGIGVMFLEKSSDNLDKLAQQYNLDELDKMIISEYTKLDEVRRTAVKDYIIGIAYNYISVNSNNSLDSLITNRDLNNHLSDHSSNNKEAQ</sequence>